<evidence type="ECO:0000256" key="1">
    <source>
        <dbReference type="SAM" id="MobiDB-lite"/>
    </source>
</evidence>
<proteinExistence type="predicted"/>
<dbReference type="Pfam" id="PF07553">
    <property type="entry name" value="Lipoprotein_Ltp"/>
    <property type="match status" value="2"/>
</dbReference>
<feature type="domain" description="Putative host cell surface-exposed lipoprotein Ltp-like HTH region" evidence="2">
    <location>
        <begin position="98"/>
        <end position="145"/>
    </location>
</feature>
<sequence length="146" mass="16334">MQLKRKSLLYFCSAVIILNIIGCGSDSKTSDKTSTNNVKVEQETKVPREHRNALRSAEVYLKTMPFSKKGLYNQLTSDAGEKYPADAAQYAVDNVKTNWKENALKAAKNYDKIMPMSKQGLYEQLTSTAGDGYTPEEAQYAVDHLN</sequence>
<feature type="domain" description="Putative host cell surface-exposed lipoprotein Ltp-like HTH region" evidence="2">
    <location>
        <begin position="49"/>
        <end position="95"/>
    </location>
</feature>
<dbReference type="InterPro" id="IPR011434">
    <property type="entry name" value="Ltp-like_HTH"/>
</dbReference>
<dbReference type="Gene3D" id="1.10.10.10">
    <property type="entry name" value="Winged helix-like DNA-binding domain superfamily/Winged helix DNA-binding domain"/>
    <property type="match status" value="2"/>
</dbReference>
<dbReference type="EMBL" id="MNTG01000048">
    <property type="protein sequence ID" value="OLA36150.1"/>
    <property type="molecule type" value="Genomic_DNA"/>
</dbReference>
<evidence type="ECO:0000313" key="3">
    <source>
        <dbReference type="EMBL" id="OLA36150.1"/>
    </source>
</evidence>
<name>A0A1Q6R1J4_9FIRM</name>
<gene>
    <name evidence="3" type="ORF">BHW43_10995</name>
</gene>
<dbReference type="STRING" id="626940.BHW43_10995"/>
<feature type="compositionally biased region" description="Basic and acidic residues" evidence="1">
    <location>
        <begin position="40"/>
        <end position="50"/>
    </location>
</feature>
<dbReference type="RefSeq" id="WP_277258969.1">
    <property type="nucleotide sequence ID" value="NZ_CAMBEM010000006.1"/>
</dbReference>
<accession>A0A1Q6R1J4</accession>
<reference evidence="3 4" key="1">
    <citation type="journal article" date="2016" name="Nat. Biotechnol.">
        <title>Measurement of bacterial replication rates in microbial communities.</title>
        <authorList>
            <person name="Brown C.T."/>
            <person name="Olm M.R."/>
            <person name="Thomas B.C."/>
            <person name="Banfield J.F."/>
        </authorList>
    </citation>
    <scope>NUCLEOTIDE SEQUENCE [LARGE SCALE GENOMIC DNA]</scope>
    <source>
        <strain evidence="3">46_33</strain>
    </source>
</reference>
<evidence type="ECO:0000313" key="4">
    <source>
        <dbReference type="Proteomes" id="UP000186777"/>
    </source>
</evidence>
<dbReference type="Proteomes" id="UP000186777">
    <property type="component" value="Unassembled WGS sequence"/>
</dbReference>
<feature type="region of interest" description="Disordered" evidence="1">
    <location>
        <begin position="27"/>
        <end position="50"/>
    </location>
</feature>
<dbReference type="InterPro" id="IPR036388">
    <property type="entry name" value="WH-like_DNA-bd_sf"/>
</dbReference>
<evidence type="ECO:0000259" key="2">
    <source>
        <dbReference type="Pfam" id="PF07553"/>
    </source>
</evidence>
<dbReference type="AlphaFoldDB" id="A0A1Q6R1J4"/>
<organism evidence="3 4">
    <name type="scientific">Phascolarctobacterium succinatutens</name>
    <dbReference type="NCBI Taxonomy" id="626940"/>
    <lineage>
        <taxon>Bacteria</taxon>
        <taxon>Bacillati</taxon>
        <taxon>Bacillota</taxon>
        <taxon>Negativicutes</taxon>
        <taxon>Acidaminococcales</taxon>
        <taxon>Acidaminococcaceae</taxon>
        <taxon>Phascolarctobacterium</taxon>
    </lineage>
</organism>
<comment type="caution">
    <text evidence="3">The sequence shown here is derived from an EMBL/GenBank/DDBJ whole genome shotgun (WGS) entry which is preliminary data.</text>
</comment>
<protein>
    <recommendedName>
        <fullName evidence="2">Putative host cell surface-exposed lipoprotein Ltp-like HTH region domain-containing protein</fullName>
    </recommendedName>
</protein>